<keyword evidence="5" id="KW-0830">Ubiquinone</keyword>
<dbReference type="GO" id="GO:0051536">
    <property type="term" value="F:iron-sulfur cluster binding"/>
    <property type="evidence" value="ECO:0007669"/>
    <property type="project" value="InterPro"/>
</dbReference>
<gene>
    <name evidence="5" type="ORF">AX774_g5117</name>
</gene>
<evidence type="ECO:0000313" key="5">
    <source>
        <dbReference type="EMBL" id="OMH81425.1"/>
    </source>
</evidence>
<dbReference type="InterPro" id="IPR050123">
    <property type="entry name" value="Prok_molybdopt-oxidoreductase"/>
</dbReference>
<dbReference type="Proteomes" id="UP000188320">
    <property type="component" value="Unassembled WGS sequence"/>
</dbReference>
<feature type="non-terminal residue" evidence="5">
    <location>
        <position position="1"/>
    </location>
</feature>
<reference evidence="6" key="1">
    <citation type="submission" date="2017-01" db="EMBL/GenBank/DDBJ databases">
        <authorList>
            <person name="Wang Y."/>
            <person name="White M."/>
            <person name="Kvist S."/>
            <person name="Moncalvo J.-M."/>
        </authorList>
    </citation>
    <scope>NUCLEOTIDE SEQUENCE [LARGE SCALE GENOMIC DNA]</scope>
    <source>
        <strain evidence="6">COL-18-3</strain>
    </source>
</reference>
<proteinExistence type="predicted"/>
<comment type="cofactor">
    <cofactor evidence="2">
        <name>[2Fe-2S] cluster</name>
        <dbReference type="ChEBI" id="CHEBI:190135"/>
    </cofactor>
</comment>
<name>A0A1R1PKD8_ZANCU</name>
<dbReference type="GO" id="GO:0016651">
    <property type="term" value="F:oxidoreductase activity, acting on NAD(P)H"/>
    <property type="evidence" value="ECO:0007669"/>
    <property type="project" value="InterPro"/>
</dbReference>
<dbReference type="PANTHER" id="PTHR43105:SF13">
    <property type="entry name" value="NADH-UBIQUINONE OXIDOREDUCTASE 75 KDA SUBUNIT, MITOCHONDRIAL"/>
    <property type="match status" value="1"/>
</dbReference>
<evidence type="ECO:0000259" key="4">
    <source>
        <dbReference type="Pfam" id="PF09326"/>
    </source>
</evidence>
<dbReference type="OrthoDB" id="2329473at2759"/>
<organism evidence="5 6">
    <name type="scientific">Zancudomyces culisetae</name>
    <name type="common">Gut fungus</name>
    <name type="synonym">Smittium culisetae</name>
    <dbReference type="NCBI Taxonomy" id="1213189"/>
    <lineage>
        <taxon>Eukaryota</taxon>
        <taxon>Fungi</taxon>
        <taxon>Fungi incertae sedis</taxon>
        <taxon>Zoopagomycota</taxon>
        <taxon>Kickxellomycotina</taxon>
        <taxon>Harpellomycetes</taxon>
        <taxon>Harpellales</taxon>
        <taxon>Legeriomycetaceae</taxon>
        <taxon>Zancudomyces</taxon>
    </lineage>
</organism>
<evidence type="ECO:0000256" key="2">
    <source>
        <dbReference type="ARBA" id="ARBA00034078"/>
    </source>
</evidence>
<dbReference type="EMBL" id="LSSK01000902">
    <property type="protein sequence ID" value="OMH81425.1"/>
    <property type="molecule type" value="Genomic_DNA"/>
</dbReference>
<dbReference type="PANTHER" id="PTHR43105">
    <property type="entry name" value="RESPIRATORY NITRATE REDUCTASE"/>
    <property type="match status" value="1"/>
</dbReference>
<comment type="caution">
    <text evidence="5">The sequence shown here is derived from an EMBL/GenBank/DDBJ whole genome shotgun (WGS) entry which is preliminary data.</text>
</comment>
<accession>A0A1R1PKD8</accession>
<dbReference type="FunFam" id="3.40.50.740:FF:000016">
    <property type="entry name" value="NADH dehydrogenase (Quinone), G subunit"/>
    <property type="match status" value="1"/>
</dbReference>
<dbReference type="SUPFAM" id="SSF53706">
    <property type="entry name" value="Formate dehydrogenase/DMSO reductase, domains 1-3"/>
    <property type="match status" value="1"/>
</dbReference>
<dbReference type="Pfam" id="PF09326">
    <property type="entry name" value="NADH_dhqG_C"/>
    <property type="match status" value="1"/>
</dbReference>
<dbReference type="Gene3D" id="3.40.50.740">
    <property type="match status" value="1"/>
</dbReference>
<dbReference type="Pfam" id="PF00384">
    <property type="entry name" value="Molybdopterin"/>
    <property type="match status" value="1"/>
</dbReference>
<sequence>LLGADEFDPSSLPKSAFVVYQGHHGDNGAHYADVILPSAAYTEKTATYVNTEGRAQLTRAVLSPPGAAREDWKIIRALSEFADFTLPYSDISQLRSRMADVSPTLVEYDSLTPSSTDLAALSLRSLAAPSSASSTSNLSGAFTNLINNFYMTDPISRASKTMAKATAAFSKSH</sequence>
<feature type="domain" description="Molybdopterin oxidoreductase" evidence="3">
    <location>
        <begin position="5"/>
        <end position="80"/>
    </location>
</feature>
<dbReference type="AlphaFoldDB" id="A0A1R1PKD8"/>
<feature type="domain" description="NADH-ubiquinone oxidoreductase 75 kDa subunit mitochondrial-like" evidence="4">
    <location>
        <begin position="128"/>
        <end position="164"/>
    </location>
</feature>
<comment type="cofactor">
    <cofactor evidence="1">
        <name>[4Fe-4S] cluster</name>
        <dbReference type="ChEBI" id="CHEBI:49883"/>
    </cofactor>
</comment>
<evidence type="ECO:0000313" key="6">
    <source>
        <dbReference type="Proteomes" id="UP000188320"/>
    </source>
</evidence>
<evidence type="ECO:0000256" key="1">
    <source>
        <dbReference type="ARBA" id="ARBA00001966"/>
    </source>
</evidence>
<dbReference type="GO" id="GO:0016020">
    <property type="term" value="C:membrane"/>
    <property type="evidence" value="ECO:0007669"/>
    <property type="project" value="TreeGrafter"/>
</dbReference>
<keyword evidence="6" id="KW-1185">Reference proteome</keyword>
<protein>
    <submittedName>
        <fullName evidence="5">NADH-ubiquinone oxidoreductase 78 kDa subunit, mitochondrial</fullName>
    </submittedName>
</protein>
<evidence type="ECO:0000259" key="3">
    <source>
        <dbReference type="Pfam" id="PF00384"/>
    </source>
</evidence>
<dbReference type="InterPro" id="IPR006656">
    <property type="entry name" value="Mopterin_OxRdtase"/>
</dbReference>
<dbReference type="InterPro" id="IPR015405">
    <property type="entry name" value="NDUFS1-like_C"/>
</dbReference>